<gene>
    <name evidence="1" type="ORF">S01H4_61160</name>
</gene>
<evidence type="ECO:0000313" key="1">
    <source>
        <dbReference type="EMBL" id="GAH08606.1"/>
    </source>
</evidence>
<name>X1CJQ7_9ZZZZ</name>
<comment type="caution">
    <text evidence="1">The sequence shown here is derived from an EMBL/GenBank/DDBJ whole genome shotgun (WGS) entry which is preliminary data.</text>
</comment>
<organism evidence="1">
    <name type="scientific">marine sediment metagenome</name>
    <dbReference type="NCBI Taxonomy" id="412755"/>
    <lineage>
        <taxon>unclassified sequences</taxon>
        <taxon>metagenomes</taxon>
        <taxon>ecological metagenomes</taxon>
    </lineage>
</organism>
<accession>X1CJQ7</accession>
<dbReference type="EMBL" id="BART01036206">
    <property type="protein sequence ID" value="GAH08606.1"/>
    <property type="molecule type" value="Genomic_DNA"/>
</dbReference>
<dbReference type="AlphaFoldDB" id="X1CJQ7"/>
<reference evidence="1" key="1">
    <citation type="journal article" date="2014" name="Front. Microbiol.">
        <title>High frequency of phylogenetically diverse reductive dehalogenase-homologous genes in deep subseafloor sedimentary metagenomes.</title>
        <authorList>
            <person name="Kawai M."/>
            <person name="Futagami T."/>
            <person name="Toyoda A."/>
            <person name="Takaki Y."/>
            <person name="Nishi S."/>
            <person name="Hori S."/>
            <person name="Arai W."/>
            <person name="Tsubouchi T."/>
            <person name="Morono Y."/>
            <person name="Uchiyama I."/>
            <person name="Ito T."/>
            <person name="Fujiyama A."/>
            <person name="Inagaki F."/>
            <person name="Takami H."/>
        </authorList>
    </citation>
    <scope>NUCLEOTIDE SEQUENCE</scope>
    <source>
        <strain evidence="1">Expedition CK06-06</strain>
    </source>
</reference>
<protein>
    <submittedName>
        <fullName evidence="1">Uncharacterized protein</fullName>
    </submittedName>
</protein>
<feature type="non-terminal residue" evidence="1">
    <location>
        <position position="1"/>
    </location>
</feature>
<sequence>QNCLDFYWYMWSVGYLTLAHLVQDPRGFIFDAIERAIMDRW</sequence>
<proteinExistence type="predicted"/>